<keyword evidence="6" id="KW-0812">Transmembrane</keyword>
<dbReference type="PANTHER" id="PTHR47053:SF1">
    <property type="entry name" value="MUREIN DD-ENDOPEPTIDASE MEPH-RELATED"/>
    <property type="match status" value="1"/>
</dbReference>
<evidence type="ECO:0000259" key="7">
    <source>
        <dbReference type="PROSITE" id="PS51935"/>
    </source>
</evidence>
<reference evidence="8" key="1">
    <citation type="submission" date="2019-11" db="EMBL/GenBank/DDBJ databases">
        <authorList>
            <person name="Feng L."/>
        </authorList>
    </citation>
    <scope>NUCLEOTIDE SEQUENCE</scope>
    <source>
        <strain evidence="8">CbolteaeLFYP116</strain>
    </source>
</reference>
<dbReference type="InterPro" id="IPR000064">
    <property type="entry name" value="NLP_P60_dom"/>
</dbReference>
<dbReference type="AlphaFoldDB" id="A0A6N2XB49"/>
<dbReference type="Gene3D" id="3.90.1720.10">
    <property type="entry name" value="endopeptidase domain like (from Nostoc punctiforme)"/>
    <property type="match status" value="1"/>
</dbReference>
<dbReference type="SUPFAM" id="SSF54001">
    <property type="entry name" value="Cysteine proteinases"/>
    <property type="match status" value="1"/>
</dbReference>
<protein>
    <submittedName>
        <fullName evidence="8">Putative endopeptidase p60</fullName>
        <ecNumber evidence="8">3.4.-.-</ecNumber>
    </submittedName>
</protein>
<feature type="domain" description="NlpC/P60" evidence="7">
    <location>
        <begin position="540"/>
        <end position="665"/>
    </location>
</feature>
<evidence type="ECO:0000256" key="6">
    <source>
        <dbReference type="SAM" id="Phobius"/>
    </source>
</evidence>
<accession>A0A6N2XB49</accession>
<evidence type="ECO:0000256" key="2">
    <source>
        <dbReference type="ARBA" id="ARBA00022670"/>
    </source>
</evidence>
<dbReference type="GO" id="GO:0006508">
    <property type="term" value="P:proteolysis"/>
    <property type="evidence" value="ECO:0007669"/>
    <property type="project" value="UniProtKB-KW"/>
</dbReference>
<feature type="region of interest" description="Disordered" evidence="5">
    <location>
        <begin position="1"/>
        <end position="175"/>
    </location>
</feature>
<evidence type="ECO:0000256" key="1">
    <source>
        <dbReference type="ARBA" id="ARBA00007074"/>
    </source>
</evidence>
<feature type="compositionally biased region" description="Basic and acidic residues" evidence="5">
    <location>
        <begin position="8"/>
        <end position="28"/>
    </location>
</feature>
<dbReference type="NCBIfam" id="NF045974">
    <property type="entry name" value="conju_CD1108"/>
    <property type="match status" value="1"/>
</dbReference>
<comment type="similarity">
    <text evidence="1">Belongs to the peptidase C40 family.</text>
</comment>
<keyword evidence="3 8" id="KW-0378">Hydrolase</keyword>
<sequence>MTGTFHFRGKEVDFIAKWIDRTPGKKLDTSGQHGPKSARRKQAPPGPEPEATGPSSRLRFEDEGEPGNSTGRTGEETTSGQVGPKQGQKKFRQDKERPRPSERLRREGEPPPGDSAKEARTGADPGKTDSEGPQTREGKKTEKAKARAEKAGEKLGKARTKLDAQKPPKEPGIPRRLARSARTGAWIYAHNKIHEVEHENVGVEGAHKSELVAERGIRKVSRFAKRRWRTRHARSVVKWEKKEIRASADYAFHTAAQEHPELYSNPLSRFSQKWKLKREYAKRAREAAKQGARAAEKTAVTTEKLARRVALFVKRHPVGVLIVLAVLLVVMLLMGALSSLPGMIGGGAMNAVLGTSYGSEDSDLLGADEDYTALERAMADEIANIESTHPGYDEYRYQVDEVGHNPYELSSYLTAKFQSYTRAEVQGELQAVFDAQYKLTLTETVEIRYRTETDTWTDEEGNSHTDTYEVPYEYYILTVTLKNRTLPVVINERLTADQKELYSATMWTKGNKPYLWDNIYTGGDTDPGPSYEIPGEALTDPDFAALIAEAEKYLGYPYVWGGSSPSTSFDCSGFVCWVYTHSGVYNLPRTTATGIYNQCAIIPKSEARPGDLIFFTRTYDSAGSVSHVGIYVGDNMMIHCGDPIKYASIGTSYWQEHFYAFGRLN</sequence>
<dbReference type="PROSITE" id="PS51935">
    <property type="entry name" value="NLPC_P60"/>
    <property type="match status" value="1"/>
</dbReference>
<dbReference type="GeneID" id="23113504"/>
<feature type="compositionally biased region" description="Low complexity" evidence="5">
    <location>
        <begin position="67"/>
        <end position="80"/>
    </location>
</feature>
<dbReference type="InterPro" id="IPR038765">
    <property type="entry name" value="Papain-like_cys_pep_sf"/>
</dbReference>
<dbReference type="RefSeq" id="WP_002575642.1">
    <property type="nucleotide sequence ID" value="NZ_CACRTF010000017.1"/>
</dbReference>
<dbReference type="Pfam" id="PF00877">
    <property type="entry name" value="NLPC_P60"/>
    <property type="match status" value="1"/>
</dbReference>
<feature type="transmembrane region" description="Helical" evidence="6">
    <location>
        <begin position="318"/>
        <end position="340"/>
    </location>
</feature>
<feature type="compositionally biased region" description="Basic and acidic residues" evidence="5">
    <location>
        <begin position="91"/>
        <end position="173"/>
    </location>
</feature>
<dbReference type="EC" id="3.4.-.-" evidence="8"/>
<organism evidence="8">
    <name type="scientific">Enterocloster bolteae</name>
    <dbReference type="NCBI Taxonomy" id="208479"/>
    <lineage>
        <taxon>Bacteria</taxon>
        <taxon>Bacillati</taxon>
        <taxon>Bacillota</taxon>
        <taxon>Clostridia</taxon>
        <taxon>Lachnospirales</taxon>
        <taxon>Lachnospiraceae</taxon>
        <taxon>Enterocloster</taxon>
    </lineage>
</organism>
<keyword evidence="6" id="KW-1133">Transmembrane helix</keyword>
<name>A0A6N2XB49_9FIRM</name>
<keyword evidence="4" id="KW-0788">Thiol protease</keyword>
<keyword evidence="2" id="KW-0645">Protease</keyword>
<dbReference type="InterPro" id="IPR051202">
    <property type="entry name" value="Peptidase_C40"/>
</dbReference>
<evidence type="ECO:0000313" key="8">
    <source>
        <dbReference type="EMBL" id="VYT51524.1"/>
    </source>
</evidence>
<dbReference type="EMBL" id="CACRTF010000017">
    <property type="protein sequence ID" value="VYT51524.1"/>
    <property type="molecule type" value="Genomic_DNA"/>
</dbReference>
<evidence type="ECO:0000256" key="4">
    <source>
        <dbReference type="ARBA" id="ARBA00022807"/>
    </source>
</evidence>
<evidence type="ECO:0000256" key="3">
    <source>
        <dbReference type="ARBA" id="ARBA00022801"/>
    </source>
</evidence>
<keyword evidence="6" id="KW-0472">Membrane</keyword>
<evidence type="ECO:0000256" key="5">
    <source>
        <dbReference type="SAM" id="MobiDB-lite"/>
    </source>
</evidence>
<dbReference type="PANTHER" id="PTHR47053">
    <property type="entry name" value="MUREIN DD-ENDOPEPTIDASE MEPH-RELATED"/>
    <property type="match status" value="1"/>
</dbReference>
<proteinExistence type="inferred from homology"/>
<dbReference type="GO" id="GO:0008234">
    <property type="term" value="F:cysteine-type peptidase activity"/>
    <property type="evidence" value="ECO:0007669"/>
    <property type="project" value="UniProtKB-KW"/>
</dbReference>
<gene>
    <name evidence="8" type="primary">iap_7</name>
    <name evidence="8" type="ORF">CBLFYP116_04747</name>
</gene>